<dbReference type="SUPFAM" id="SSF53474">
    <property type="entry name" value="alpha/beta-Hydrolases"/>
    <property type="match status" value="1"/>
</dbReference>
<dbReference type="InterPro" id="IPR019826">
    <property type="entry name" value="Carboxylesterase_B_AS"/>
</dbReference>
<evidence type="ECO:0000313" key="6">
    <source>
        <dbReference type="Proteomes" id="UP000521872"/>
    </source>
</evidence>
<dbReference type="InterPro" id="IPR050309">
    <property type="entry name" value="Type-B_Carboxylest/Lipase"/>
</dbReference>
<evidence type="ECO:0000256" key="1">
    <source>
        <dbReference type="ARBA" id="ARBA00005964"/>
    </source>
</evidence>
<dbReference type="AlphaFoldDB" id="A0A8H4QLS0"/>
<evidence type="ECO:0000259" key="4">
    <source>
        <dbReference type="Pfam" id="PF00135"/>
    </source>
</evidence>
<reference evidence="5 6" key="1">
    <citation type="submission" date="2019-12" db="EMBL/GenBank/DDBJ databases">
        <authorList>
            <person name="Floudas D."/>
            <person name="Bentzer J."/>
            <person name="Ahren D."/>
            <person name="Johansson T."/>
            <person name="Persson P."/>
            <person name="Tunlid A."/>
        </authorList>
    </citation>
    <scope>NUCLEOTIDE SEQUENCE [LARGE SCALE GENOMIC DNA]</scope>
    <source>
        <strain evidence="5 6">CBS 102.39</strain>
    </source>
</reference>
<dbReference type="PROSITE" id="PS00122">
    <property type="entry name" value="CARBOXYLESTERASE_B_1"/>
    <property type="match status" value="1"/>
</dbReference>
<dbReference type="EC" id="3.1.1.-" evidence="3"/>
<comment type="similarity">
    <text evidence="1 3">Belongs to the type-B carboxylesterase/lipase family.</text>
</comment>
<organism evidence="5 6">
    <name type="scientific">Agrocybe pediades</name>
    <dbReference type="NCBI Taxonomy" id="84607"/>
    <lineage>
        <taxon>Eukaryota</taxon>
        <taxon>Fungi</taxon>
        <taxon>Dikarya</taxon>
        <taxon>Basidiomycota</taxon>
        <taxon>Agaricomycotina</taxon>
        <taxon>Agaricomycetes</taxon>
        <taxon>Agaricomycetidae</taxon>
        <taxon>Agaricales</taxon>
        <taxon>Agaricineae</taxon>
        <taxon>Strophariaceae</taxon>
        <taxon>Agrocybe</taxon>
    </lineage>
</organism>
<accession>A0A8H4QLS0</accession>
<evidence type="ECO:0000256" key="3">
    <source>
        <dbReference type="RuleBase" id="RU361235"/>
    </source>
</evidence>
<sequence length="497" mass="53577">MPPTGTSRFAAPKPPLNTPAVQLAYTEPPFCYLASPWGLSDTNPFSRSGTALPLTPETGDFDPQSSEDCLFLNVVTPGKLGDKKNLPVVVWIYGASDSGIGILFDGNDLVRASGGEVVAVAIQYRAGLFGFLAGQKVKEGGALNAGLLNQQFALQWVQKHIAKFGGDPRKVTIWGESAGAGSVLQHVVANGGKTKPSLFRAAMTSSTFLPSQYQYNSRIPEAIYNQVLSLTNCTTAKDSLECLRHAPIEVLQAANAVILHHGFYGTFTFVPVVDGSLIIDNPTKLIQQGKVNTKHVYSVTNSFEGAIFIDPTKAATMQVVEYVSQLYPTLSSRDAAVVSTRYSSLGSNATQAALVIGESIFICPTYTLLSPLGRDTFKAEFAFPPGTHSADEAYYYNAYVASPLKLVVNFEHYCGLQWDSGKFADGVNVDAATTFAQPFMNFVKHLDPSVQDTSSNISLANWKTWNGRNELVFNQTSAGAPDVRPGRTSIDLLSRCQ</sequence>
<evidence type="ECO:0000256" key="2">
    <source>
        <dbReference type="ARBA" id="ARBA00022801"/>
    </source>
</evidence>
<dbReference type="PANTHER" id="PTHR11559">
    <property type="entry name" value="CARBOXYLESTERASE"/>
    <property type="match status" value="1"/>
</dbReference>
<comment type="caution">
    <text evidence="5">The sequence shown here is derived from an EMBL/GenBank/DDBJ whole genome shotgun (WGS) entry which is preliminary data.</text>
</comment>
<dbReference type="InterPro" id="IPR029058">
    <property type="entry name" value="AB_hydrolase_fold"/>
</dbReference>
<evidence type="ECO:0000313" key="5">
    <source>
        <dbReference type="EMBL" id="KAF4613472.1"/>
    </source>
</evidence>
<keyword evidence="2 3" id="KW-0378">Hydrolase</keyword>
<dbReference type="Gene3D" id="3.40.50.1820">
    <property type="entry name" value="alpha/beta hydrolase"/>
    <property type="match status" value="1"/>
</dbReference>
<dbReference type="Proteomes" id="UP000521872">
    <property type="component" value="Unassembled WGS sequence"/>
</dbReference>
<dbReference type="GO" id="GO:0016787">
    <property type="term" value="F:hydrolase activity"/>
    <property type="evidence" value="ECO:0007669"/>
    <property type="project" value="UniProtKB-KW"/>
</dbReference>
<dbReference type="InterPro" id="IPR019819">
    <property type="entry name" value="Carboxylesterase_B_CS"/>
</dbReference>
<feature type="domain" description="Carboxylesterase type B" evidence="4">
    <location>
        <begin position="2"/>
        <end position="471"/>
    </location>
</feature>
<gene>
    <name evidence="5" type="ORF">D9613_008005</name>
</gene>
<keyword evidence="6" id="KW-1185">Reference proteome</keyword>
<dbReference type="PROSITE" id="PS00941">
    <property type="entry name" value="CARBOXYLESTERASE_B_2"/>
    <property type="match status" value="1"/>
</dbReference>
<proteinExistence type="inferred from homology"/>
<dbReference type="InterPro" id="IPR002018">
    <property type="entry name" value="CarbesteraseB"/>
</dbReference>
<dbReference type="Pfam" id="PF00135">
    <property type="entry name" value="COesterase"/>
    <property type="match status" value="1"/>
</dbReference>
<protein>
    <recommendedName>
        <fullName evidence="3">Carboxylic ester hydrolase</fullName>
        <ecNumber evidence="3">3.1.1.-</ecNumber>
    </recommendedName>
</protein>
<name>A0A8H4QLS0_9AGAR</name>
<dbReference type="EMBL" id="JAACJL010000045">
    <property type="protein sequence ID" value="KAF4613472.1"/>
    <property type="molecule type" value="Genomic_DNA"/>
</dbReference>